<keyword evidence="2 5" id="KW-0812">Transmembrane</keyword>
<evidence type="ECO:0000259" key="6">
    <source>
        <dbReference type="PROSITE" id="PS50234"/>
    </source>
</evidence>
<evidence type="ECO:0000256" key="5">
    <source>
        <dbReference type="SAM" id="Phobius"/>
    </source>
</evidence>
<dbReference type="InterPro" id="IPR036465">
    <property type="entry name" value="vWFA_dom_sf"/>
</dbReference>
<protein>
    <submittedName>
        <fullName evidence="7">von Willebrand factor type A domain protein</fullName>
    </submittedName>
</protein>
<dbReference type="PROSITE" id="PS50234">
    <property type="entry name" value="VWFA"/>
    <property type="match status" value="1"/>
</dbReference>
<name>A0A653AID4_UNCDX</name>
<keyword evidence="1" id="KW-1003">Cell membrane</keyword>
<keyword evidence="3 5" id="KW-1133">Transmembrane helix</keyword>
<evidence type="ECO:0000313" key="7">
    <source>
        <dbReference type="EMBL" id="VBB47830.1"/>
    </source>
</evidence>
<proteinExistence type="predicted"/>
<organism evidence="7">
    <name type="scientific">Uncultured Desulfatiglans sp</name>
    <dbReference type="NCBI Taxonomy" id="1748965"/>
    <lineage>
        <taxon>Bacteria</taxon>
        <taxon>Pseudomonadati</taxon>
        <taxon>Thermodesulfobacteriota</taxon>
        <taxon>Desulfobacteria</taxon>
        <taxon>Desulfatiglandales</taxon>
        <taxon>Desulfatiglandaceae</taxon>
        <taxon>Desulfatiglans</taxon>
        <taxon>environmental samples</taxon>
    </lineage>
</organism>
<evidence type="ECO:0000256" key="3">
    <source>
        <dbReference type="ARBA" id="ARBA00022989"/>
    </source>
</evidence>
<accession>A0A653AID4</accession>
<dbReference type="InterPro" id="IPR002035">
    <property type="entry name" value="VWF_A"/>
</dbReference>
<dbReference type="SMART" id="SM00327">
    <property type="entry name" value="VWA"/>
    <property type="match status" value="1"/>
</dbReference>
<reference evidence="7" key="1">
    <citation type="submission" date="2018-07" db="EMBL/GenBank/DDBJ databases">
        <authorList>
            <consortium name="Genoscope - CEA"/>
            <person name="William W."/>
        </authorList>
    </citation>
    <scope>NUCLEOTIDE SEQUENCE</scope>
    <source>
        <strain evidence="7">IK1</strain>
    </source>
</reference>
<dbReference type="PANTHER" id="PTHR22550:SF5">
    <property type="entry name" value="LEUCINE ZIPPER PROTEIN 4"/>
    <property type="match status" value="1"/>
</dbReference>
<dbReference type="Gene3D" id="3.40.50.410">
    <property type="entry name" value="von Willebrand factor, type A domain"/>
    <property type="match status" value="1"/>
</dbReference>
<dbReference type="EMBL" id="UPXX01000032">
    <property type="protein sequence ID" value="VBB47830.1"/>
    <property type="molecule type" value="Genomic_DNA"/>
</dbReference>
<evidence type="ECO:0000256" key="2">
    <source>
        <dbReference type="ARBA" id="ARBA00022692"/>
    </source>
</evidence>
<dbReference type="PANTHER" id="PTHR22550">
    <property type="entry name" value="SPORE GERMINATION PROTEIN"/>
    <property type="match status" value="1"/>
</dbReference>
<dbReference type="InterPro" id="IPR050768">
    <property type="entry name" value="UPF0353/GerABKA_families"/>
</dbReference>
<feature type="transmembrane region" description="Helical" evidence="5">
    <location>
        <begin position="308"/>
        <end position="325"/>
    </location>
</feature>
<feature type="domain" description="VWFA" evidence="6">
    <location>
        <begin position="90"/>
        <end position="287"/>
    </location>
</feature>
<dbReference type="SUPFAM" id="SSF53300">
    <property type="entry name" value="vWA-like"/>
    <property type="match status" value="1"/>
</dbReference>
<dbReference type="AlphaFoldDB" id="A0A653AID4"/>
<evidence type="ECO:0000256" key="4">
    <source>
        <dbReference type="ARBA" id="ARBA00023136"/>
    </source>
</evidence>
<evidence type="ECO:0000256" key="1">
    <source>
        <dbReference type="ARBA" id="ARBA00022475"/>
    </source>
</evidence>
<dbReference type="Pfam" id="PF13519">
    <property type="entry name" value="VWA_2"/>
    <property type="match status" value="1"/>
</dbReference>
<sequence length="331" mass="35758">MSFSHLSVLHLLWLVPLAAFLIAVRHRRTARALEQIADPPLLLRIAGTALPGRKGIKASLLLAAIALMLVGLAGPRWGTRYEEVERKGVDLMFAVDVSRSMLVEDVQPNRLERARREILDFIDVATGDRVGLTAFAGAAFTQCPLTLDYEALRMFLHALGPDLLPVPGTDLGAAIQTAASAFDGRDHTDKVIILITDGEDHESRGLESAKAAAQNGIRLFVYGIGDPTGGPIPADEGGGFLKDQDGNLVLSKLDEDGLRRMAEAAGGAYVHSVAGDLDLDLLYFEGIKHHTEARTLKSGKIKVQDEQFAVFLAFAALFLIVEGLIPERKIP</sequence>
<gene>
    <name evidence="7" type="ORF">TRIP_B50625</name>
</gene>
<keyword evidence="4 5" id="KW-0472">Membrane</keyword>